<gene>
    <name evidence="11" type="ORF">D0466_19435</name>
</gene>
<evidence type="ECO:0000256" key="6">
    <source>
        <dbReference type="ARBA" id="ARBA00022777"/>
    </source>
</evidence>
<dbReference type="InterPro" id="IPR036890">
    <property type="entry name" value="HATPase_C_sf"/>
</dbReference>
<dbReference type="Pfam" id="PF00512">
    <property type="entry name" value="HisKA"/>
    <property type="match status" value="1"/>
</dbReference>
<dbReference type="InterPro" id="IPR004358">
    <property type="entry name" value="Sig_transdc_His_kin-like_C"/>
</dbReference>
<evidence type="ECO:0000256" key="3">
    <source>
        <dbReference type="ARBA" id="ARBA00022553"/>
    </source>
</evidence>
<dbReference type="Proteomes" id="UP000262939">
    <property type="component" value="Unassembled WGS sequence"/>
</dbReference>
<dbReference type="SMART" id="SM00388">
    <property type="entry name" value="HisKA"/>
    <property type="match status" value="1"/>
</dbReference>
<feature type="transmembrane region" description="Helical" evidence="9">
    <location>
        <begin position="99"/>
        <end position="117"/>
    </location>
</feature>
<dbReference type="RefSeq" id="WP_117324187.1">
    <property type="nucleotide sequence ID" value="NZ_QVTD01000017.1"/>
</dbReference>
<keyword evidence="4" id="KW-0808">Transferase</keyword>
<reference evidence="11 12" key="1">
    <citation type="submission" date="2018-08" db="EMBL/GenBank/DDBJ databases">
        <title>Bacillus chawlae sp. nov., Bacillus glennii sp. nov., and Bacillus saganii sp. nov. Isolated from the Vehicle Assembly Building at Kennedy Space Center where the Viking Spacecraft were Assembled.</title>
        <authorList>
            <person name="Seuylemezian A."/>
            <person name="Vaishampayan P."/>
        </authorList>
    </citation>
    <scope>NUCLEOTIDE SEQUENCE [LARGE SCALE GENOMIC DNA]</scope>
    <source>
        <strain evidence="11 12">V44-8</strain>
    </source>
</reference>
<dbReference type="InterPro" id="IPR005467">
    <property type="entry name" value="His_kinase_dom"/>
</dbReference>
<dbReference type="Gene3D" id="3.30.565.10">
    <property type="entry name" value="Histidine kinase-like ATPase, C-terminal domain"/>
    <property type="match status" value="1"/>
</dbReference>
<keyword evidence="7" id="KW-0067">ATP-binding</keyword>
<evidence type="ECO:0000256" key="8">
    <source>
        <dbReference type="ARBA" id="ARBA00023012"/>
    </source>
</evidence>
<keyword evidence="9" id="KW-1133">Transmembrane helix</keyword>
<feature type="transmembrane region" description="Helical" evidence="9">
    <location>
        <begin position="162"/>
        <end position="182"/>
    </location>
</feature>
<dbReference type="OrthoDB" id="9815750at2"/>
<keyword evidence="5" id="KW-0547">Nucleotide-binding</keyword>
<dbReference type="PROSITE" id="PS50109">
    <property type="entry name" value="HIS_KIN"/>
    <property type="match status" value="1"/>
</dbReference>
<evidence type="ECO:0000256" key="2">
    <source>
        <dbReference type="ARBA" id="ARBA00012438"/>
    </source>
</evidence>
<evidence type="ECO:0000313" key="11">
    <source>
        <dbReference type="EMBL" id="RFU61153.1"/>
    </source>
</evidence>
<evidence type="ECO:0000256" key="7">
    <source>
        <dbReference type="ARBA" id="ARBA00022840"/>
    </source>
</evidence>
<keyword evidence="9" id="KW-0812">Transmembrane</keyword>
<keyword evidence="6 11" id="KW-0418">Kinase</keyword>
<evidence type="ECO:0000259" key="10">
    <source>
        <dbReference type="PROSITE" id="PS50109"/>
    </source>
</evidence>
<feature type="transmembrane region" description="Helical" evidence="9">
    <location>
        <begin position="37"/>
        <end position="57"/>
    </location>
</feature>
<dbReference type="EMBL" id="QVTD01000017">
    <property type="protein sequence ID" value="RFU61153.1"/>
    <property type="molecule type" value="Genomic_DNA"/>
</dbReference>
<dbReference type="Gene3D" id="1.10.287.130">
    <property type="match status" value="1"/>
</dbReference>
<dbReference type="InterPro" id="IPR003594">
    <property type="entry name" value="HATPase_dom"/>
</dbReference>
<dbReference type="GO" id="GO:0005524">
    <property type="term" value="F:ATP binding"/>
    <property type="evidence" value="ECO:0007669"/>
    <property type="project" value="UniProtKB-KW"/>
</dbReference>
<dbReference type="PRINTS" id="PR00344">
    <property type="entry name" value="BCTRLSENSOR"/>
</dbReference>
<feature type="transmembrane region" description="Helical" evidence="9">
    <location>
        <begin position="69"/>
        <end position="93"/>
    </location>
</feature>
<dbReference type="SUPFAM" id="SSF55874">
    <property type="entry name" value="ATPase domain of HSP90 chaperone/DNA topoisomerase II/histidine kinase"/>
    <property type="match status" value="1"/>
</dbReference>
<comment type="catalytic activity">
    <reaction evidence="1">
        <text>ATP + protein L-histidine = ADP + protein N-phospho-L-histidine.</text>
        <dbReference type="EC" id="2.7.13.3"/>
    </reaction>
</comment>
<dbReference type="EC" id="2.7.13.3" evidence="2"/>
<organism evidence="11 12">
    <name type="scientific">Peribacillus glennii</name>
    <dbReference type="NCBI Taxonomy" id="2303991"/>
    <lineage>
        <taxon>Bacteria</taxon>
        <taxon>Bacillati</taxon>
        <taxon>Bacillota</taxon>
        <taxon>Bacilli</taxon>
        <taxon>Bacillales</taxon>
        <taxon>Bacillaceae</taxon>
        <taxon>Peribacillus</taxon>
    </lineage>
</organism>
<keyword evidence="3" id="KW-0597">Phosphoprotein</keyword>
<dbReference type="SUPFAM" id="SSF47384">
    <property type="entry name" value="Homodimeric domain of signal transducing histidine kinase"/>
    <property type="match status" value="1"/>
</dbReference>
<evidence type="ECO:0000256" key="9">
    <source>
        <dbReference type="SAM" id="Phobius"/>
    </source>
</evidence>
<comment type="caution">
    <text evidence="11">The sequence shown here is derived from an EMBL/GenBank/DDBJ whole genome shotgun (WGS) entry which is preliminary data.</text>
</comment>
<sequence length="412" mass="46698">MDITKHFLFNLALLFILLFVCLVWSERSRTKPISKPSAIFYFVSSLWVCFAFSYELSDELRLDLRNIPVVIGGLYMGIGPMLAIVTVLIRAMFGVDLGFLTNLLLYGFLFIFLWRIHPWFWKQTPKNRILYAVILTTLISIATLICMSIVRPSYLRWDIGVAYMVIPPLGVGLISYSIEFLMKNLLIRQHLVKAKKLEAVEQMGAAISHEIRNPLTAALGFVQLLQESDLDEKKRDLYLSLVKGELESAERVIQDYLTFSKPSFHTLEELNVSEELAHVLTILQPLTNQNSVLVETNFSLNGLIKADRQKFHQCFLNLIKNAIESMPDGGVLYIETQSTSSQVTIQIKDSGVGMTRAQIERLGEPYYSTKEVKGTGLGMMVVYSIVRAMKGTIRVDSEPEKGTVFQISFPAY</sequence>
<evidence type="ECO:0000256" key="4">
    <source>
        <dbReference type="ARBA" id="ARBA00022679"/>
    </source>
</evidence>
<dbReference type="PANTHER" id="PTHR43065:SF46">
    <property type="entry name" value="C4-DICARBOXYLATE TRANSPORT SENSOR PROTEIN DCTB"/>
    <property type="match status" value="1"/>
</dbReference>
<evidence type="ECO:0000313" key="12">
    <source>
        <dbReference type="Proteomes" id="UP000262939"/>
    </source>
</evidence>
<keyword evidence="9" id="KW-0472">Membrane</keyword>
<dbReference type="PANTHER" id="PTHR43065">
    <property type="entry name" value="SENSOR HISTIDINE KINASE"/>
    <property type="match status" value="1"/>
</dbReference>
<keyword evidence="12" id="KW-1185">Reference proteome</keyword>
<dbReference type="InterPro" id="IPR036097">
    <property type="entry name" value="HisK_dim/P_sf"/>
</dbReference>
<protein>
    <recommendedName>
        <fullName evidence="2">histidine kinase</fullName>
        <ecNumber evidence="2">2.7.13.3</ecNumber>
    </recommendedName>
</protein>
<evidence type="ECO:0000256" key="5">
    <source>
        <dbReference type="ARBA" id="ARBA00022741"/>
    </source>
</evidence>
<dbReference type="SMART" id="SM00387">
    <property type="entry name" value="HATPase_c"/>
    <property type="match status" value="1"/>
</dbReference>
<dbReference type="AlphaFoldDB" id="A0A372L7D9"/>
<proteinExistence type="predicted"/>
<evidence type="ECO:0000256" key="1">
    <source>
        <dbReference type="ARBA" id="ARBA00000085"/>
    </source>
</evidence>
<keyword evidence="8" id="KW-0902">Two-component regulatory system</keyword>
<accession>A0A372L7D9</accession>
<feature type="transmembrane region" description="Helical" evidence="9">
    <location>
        <begin position="129"/>
        <end position="150"/>
    </location>
</feature>
<dbReference type="GO" id="GO:0000155">
    <property type="term" value="F:phosphorelay sensor kinase activity"/>
    <property type="evidence" value="ECO:0007669"/>
    <property type="project" value="InterPro"/>
</dbReference>
<name>A0A372L7D9_9BACI</name>
<dbReference type="Pfam" id="PF02518">
    <property type="entry name" value="HATPase_c"/>
    <property type="match status" value="1"/>
</dbReference>
<feature type="transmembrane region" description="Helical" evidence="9">
    <location>
        <begin position="7"/>
        <end position="25"/>
    </location>
</feature>
<dbReference type="CDD" id="cd00082">
    <property type="entry name" value="HisKA"/>
    <property type="match status" value="1"/>
</dbReference>
<dbReference type="CDD" id="cd00075">
    <property type="entry name" value="HATPase"/>
    <property type="match status" value="1"/>
</dbReference>
<feature type="domain" description="Histidine kinase" evidence="10">
    <location>
        <begin position="206"/>
        <end position="412"/>
    </location>
</feature>
<dbReference type="InterPro" id="IPR003661">
    <property type="entry name" value="HisK_dim/P_dom"/>
</dbReference>